<dbReference type="STRING" id="435830.HMPREF0045_00842"/>
<evidence type="ECO:0000313" key="2">
    <source>
        <dbReference type="Proteomes" id="UP000003822"/>
    </source>
</evidence>
<organism evidence="1 2">
    <name type="scientific">Actinomyces graevenitzii C83</name>
    <dbReference type="NCBI Taxonomy" id="435830"/>
    <lineage>
        <taxon>Bacteria</taxon>
        <taxon>Bacillati</taxon>
        <taxon>Actinomycetota</taxon>
        <taxon>Actinomycetes</taxon>
        <taxon>Actinomycetales</taxon>
        <taxon>Actinomycetaceae</taxon>
        <taxon>Actinomyces</taxon>
    </lineage>
</organism>
<proteinExistence type="predicted"/>
<dbReference type="Gene3D" id="3.40.50.2000">
    <property type="entry name" value="Glycogen Phosphorylase B"/>
    <property type="match status" value="1"/>
</dbReference>
<name>G9PF18_9ACTO</name>
<gene>
    <name evidence="1" type="ORF">HMPREF0045_00842</name>
</gene>
<dbReference type="SUPFAM" id="SSF53756">
    <property type="entry name" value="UDP-Glycosyltransferase/glycogen phosphorylase"/>
    <property type="match status" value="1"/>
</dbReference>
<dbReference type="HOGENOM" id="CLU_530660_0_0_11"/>
<dbReference type="EMBL" id="ACRN01000004">
    <property type="protein sequence ID" value="EHM88629.1"/>
    <property type="molecule type" value="Genomic_DNA"/>
</dbReference>
<keyword evidence="2" id="KW-1185">Reference proteome</keyword>
<evidence type="ECO:0008006" key="3">
    <source>
        <dbReference type="Google" id="ProtNLM"/>
    </source>
</evidence>
<protein>
    <recommendedName>
        <fullName evidence="3">Glycosyl transferase family 1 domain-containing protein</fullName>
    </recommendedName>
</protein>
<evidence type="ECO:0000313" key="1">
    <source>
        <dbReference type="EMBL" id="EHM88629.1"/>
    </source>
</evidence>
<dbReference type="Proteomes" id="UP000003822">
    <property type="component" value="Unassembled WGS sequence"/>
</dbReference>
<dbReference type="RefSeq" id="WP_005985857.1">
    <property type="nucleotide sequence ID" value="NZ_JH470338.1"/>
</dbReference>
<dbReference type="PATRIC" id="fig|435830.3.peg.814"/>
<comment type="caution">
    <text evidence="1">The sequence shown here is derived from an EMBL/GenBank/DDBJ whole genome shotgun (WGS) entry which is preliminary data.</text>
</comment>
<accession>G9PF18</accession>
<sequence length="513" mass="56290">MSKLTDTLVKAGYVAANQGHGAISRMLWKGASMGDQARSQVLLDLSRLEADPDGSYQELAPNWLEHASVLLERAGAQGDAAQVLEALKLIFHPTIEQGLNHSPIAEMDPRLRNYLFTSPVVARLRGDGAIVEPAQVATTGVDLPWAKAEGNQVVSAHVVQAQRPRAEHLLVLTDTNFNFMEPIIGYWPQKAQVRIRQLGDEELDFCSVLQTITDRLENRDTEVPEFLRKDLQWADTVYVEWGSALAARLSGTDLTSVGSPRLLVRVHKFEAFTMMPLLTRWENVSDLITIAPPVTRALTSTVLGVAERTRINYVPNCMDLASFKLSKLQPAAYSIMLVGYDRLVKDPAWALDVLEQLRQLSDKPWKLTLVGEAPTAGGSYWDSFNQRCQQLGVQSLGYRSDMPEVLRKATVILSSSMVEGVHISVQQGAASGCLPVVRNWPGLASLGGPETIYPADWVVDSPRAAAQRILDNTNESGLTKPEVAEQASQWTLANLDAQVTLPLLDQVVLGGSQ</sequence>
<dbReference type="Pfam" id="PF13692">
    <property type="entry name" value="Glyco_trans_1_4"/>
    <property type="match status" value="1"/>
</dbReference>
<reference evidence="1 2" key="1">
    <citation type="submission" date="2011-10" db="EMBL/GenBank/DDBJ databases">
        <title>The Genome Sequence of Actinomyces graevenitzii C83.</title>
        <authorList>
            <consortium name="The Broad Institute Genome Sequencing Platform"/>
            <consortium name="The Broad Institute Genome Sequencing Center for Infectious Disease"/>
            <person name="Earl A."/>
            <person name="Ward D."/>
            <person name="Feldgarden M."/>
            <person name="Gevers D."/>
            <person name="Sibley C.D."/>
            <person name="Field T.R."/>
            <person name="Grinwis M."/>
            <person name="Eshaghurshan C.S."/>
            <person name="Surette M.G."/>
            <person name="Young S.K."/>
            <person name="Zeng Q."/>
            <person name="Gargeya S."/>
            <person name="Fitzgerald M."/>
            <person name="Haas B."/>
            <person name="Abouelleil A."/>
            <person name="Alvarado L."/>
            <person name="Arachchi H.M."/>
            <person name="Berlin A."/>
            <person name="Brown A."/>
            <person name="Chapman S.B."/>
            <person name="Chen Z."/>
            <person name="Dunbar C."/>
            <person name="Freedman E."/>
            <person name="Gearin G."/>
            <person name="Goldberg J."/>
            <person name="Griggs A."/>
            <person name="Gujja S."/>
            <person name="Heiman D."/>
            <person name="Howarth C."/>
            <person name="Larson L."/>
            <person name="Lui A."/>
            <person name="MacDonald P.J.P."/>
            <person name="Montmayeur A."/>
            <person name="Murphy C."/>
            <person name="Neiman D."/>
            <person name="Pearson M."/>
            <person name="Priest M."/>
            <person name="Roberts A."/>
            <person name="Saif S."/>
            <person name="Shea T."/>
            <person name="Shenoy N."/>
            <person name="Sisk P."/>
            <person name="Stolte C."/>
            <person name="Sykes S."/>
            <person name="Wortman J."/>
            <person name="Nusbaum C."/>
            <person name="Birren B."/>
        </authorList>
    </citation>
    <scope>NUCLEOTIDE SEQUENCE [LARGE SCALE GENOMIC DNA]</scope>
    <source>
        <strain evidence="1 2">C83</strain>
    </source>
</reference>
<dbReference type="eggNOG" id="COG0438">
    <property type="taxonomic scope" value="Bacteria"/>
</dbReference>
<dbReference type="AlphaFoldDB" id="G9PF18"/>